<dbReference type="RefSeq" id="WP_066691502.1">
    <property type="nucleotide sequence ID" value="NZ_LQQO01000032.1"/>
</dbReference>
<proteinExistence type="predicted"/>
<sequence>MSAAPRKPMISVTMSWEDREIFEAESQRAGEHLTATMLRLAKLGLAQQEVTPAAALPHGLTGGEPVPRLPANTAAIPSTDLVATASPGTAVTAPLRPRDEPIVGSAIPRRHDRSTELPWWMPIPATAAPVGSDKARWAGVGVLSTLLALMLIPANGMAAAAVSQVALGTPGDGIAASNLLFERYSKRAGPLRHWNATARVADNAARVKACTDRADRFADYRRLTTCEIFVSGRKRAIEIGQGIVD</sequence>
<dbReference type="EMBL" id="LQQO01000032">
    <property type="protein sequence ID" value="KZE12057.1"/>
    <property type="molecule type" value="Genomic_DNA"/>
</dbReference>
<accession>A0ABR5YAP0</accession>
<evidence type="ECO:0000313" key="1">
    <source>
        <dbReference type="EMBL" id="KZE12057.1"/>
    </source>
</evidence>
<protein>
    <recommendedName>
        <fullName evidence="3">UrcA family protein</fullName>
    </recommendedName>
</protein>
<evidence type="ECO:0000313" key="2">
    <source>
        <dbReference type="Proteomes" id="UP000076609"/>
    </source>
</evidence>
<keyword evidence="2" id="KW-1185">Reference proteome</keyword>
<reference evidence="2" key="1">
    <citation type="submission" date="2016-01" db="EMBL/GenBank/DDBJ databases">
        <title>Draft genome of Chromobacterium sp. F49.</title>
        <authorList>
            <person name="Hong K.W."/>
        </authorList>
    </citation>
    <scope>NUCLEOTIDE SEQUENCE [LARGE SCALE GENOMIC DNA]</scope>
    <source>
        <strain evidence="2">CN3</strain>
    </source>
</reference>
<name>A0ABR5YAP0_9SPHN</name>
<evidence type="ECO:0008006" key="3">
    <source>
        <dbReference type="Google" id="ProtNLM"/>
    </source>
</evidence>
<comment type="caution">
    <text evidence="1">The sequence shown here is derived from an EMBL/GenBank/DDBJ whole genome shotgun (WGS) entry which is preliminary data.</text>
</comment>
<gene>
    <name evidence="1" type="ORF">AVT10_16765</name>
</gene>
<dbReference type="Proteomes" id="UP000076609">
    <property type="component" value="Unassembled WGS sequence"/>
</dbReference>
<organism evidence="1 2">
    <name type="scientific">Sphingomonas hankookensis</name>
    <dbReference type="NCBI Taxonomy" id="563996"/>
    <lineage>
        <taxon>Bacteria</taxon>
        <taxon>Pseudomonadati</taxon>
        <taxon>Pseudomonadota</taxon>
        <taxon>Alphaproteobacteria</taxon>
        <taxon>Sphingomonadales</taxon>
        <taxon>Sphingomonadaceae</taxon>
        <taxon>Sphingomonas</taxon>
    </lineage>
</organism>